<dbReference type="GO" id="GO:0098554">
    <property type="term" value="C:cytoplasmic side of endoplasmic reticulum membrane"/>
    <property type="evidence" value="ECO:0007669"/>
    <property type="project" value="TreeGrafter"/>
</dbReference>
<keyword evidence="4" id="KW-0967">Endosome</keyword>
<keyword evidence="11" id="KW-0645">Protease</keyword>
<keyword evidence="6 8" id="KW-1133">Transmembrane helix</keyword>
<dbReference type="GO" id="GO:0030660">
    <property type="term" value="C:Golgi-associated vesicle membrane"/>
    <property type="evidence" value="ECO:0007669"/>
    <property type="project" value="TreeGrafter"/>
</dbReference>
<feature type="domain" description="PA" evidence="10">
    <location>
        <begin position="83"/>
        <end position="128"/>
    </location>
</feature>
<dbReference type="GO" id="GO:0042500">
    <property type="term" value="F:aspartic endopeptidase activity, intramembrane cleaving"/>
    <property type="evidence" value="ECO:0007669"/>
    <property type="project" value="InterPro"/>
</dbReference>
<sequence>MAGWRLWGLMLLYLHQVDAIVPSGVLELIRPNGNATSTMFVAPSYDSGWGPLLSDEESVNGSHKYLLAQAGDSCNGTLMNRSVYAGKIIVANRGNCSFLTKAIVAQKLGATGLIIRNTRQAVFLLDRNRSSLPANNTLDAMPPFATDCSQGEDYIDALDPVMPWMVHSTQCTKNCASNICIPTGYQNESLFQVCCMWDTHLLMGANYTIAKSLHLQFPIVFATVNEGETLTKLLSVFTTMKASIYARSVPLIGVSSIILWAMGVATAIGGAYYSAASERSRFGPKRSHSDSHASEEEEDDEEVLDLSFKHAIGFIVCAGIFLTFLYFVHVGAVLSILFGLSSVSTVTLLITYALMKRLCPCIQSWHVRLPIFGSITVIEILAFTLSLCLVIAWFLQRESLWYLQDLFGITLCFVFLKTIRLPNLKIAALLLVLAFFYDIFFVFISPLIFGRSVMVDVATGGLPASARDGYPGVDTCERYPDYSGCVEPDPLPMLLVFPRVFDWRQGRAMLGLGDIVLPGLLLSFALRFDYTRRVHLKLDANAPNRFFLITSIGYAFGLAFANIAVVLMKMGQPALLYLVPCTLGGIILTSYCSNDLHQMWHEGLYTVHPLAPIISESIVDLEASDDAPLLHEKS</sequence>
<dbReference type="InterPro" id="IPR007369">
    <property type="entry name" value="Peptidase_A22B_SPP"/>
</dbReference>
<feature type="transmembrane region" description="Helical" evidence="8">
    <location>
        <begin position="546"/>
        <end position="568"/>
    </location>
</feature>
<dbReference type="EMBL" id="JNBS01002346">
    <property type="protein sequence ID" value="OQR92219.1"/>
    <property type="molecule type" value="Genomic_DNA"/>
</dbReference>
<evidence type="ECO:0000313" key="11">
    <source>
        <dbReference type="EMBL" id="OQR92219.1"/>
    </source>
</evidence>
<dbReference type="AlphaFoldDB" id="A0A1V9Z2J6"/>
<evidence type="ECO:0000256" key="1">
    <source>
        <dbReference type="ARBA" id="ARBA00004337"/>
    </source>
</evidence>
<keyword evidence="3 8" id="KW-0812">Transmembrane</keyword>
<dbReference type="PANTHER" id="PTHR12174">
    <property type="entry name" value="SIGNAL PEPTIDE PEPTIDASE"/>
    <property type="match status" value="1"/>
</dbReference>
<keyword evidence="12" id="KW-1185">Reference proteome</keyword>
<dbReference type="Pfam" id="PF02225">
    <property type="entry name" value="PA"/>
    <property type="match status" value="1"/>
</dbReference>
<evidence type="ECO:0000256" key="8">
    <source>
        <dbReference type="SAM" id="Phobius"/>
    </source>
</evidence>
<dbReference type="SUPFAM" id="SSF52025">
    <property type="entry name" value="PA domain"/>
    <property type="match status" value="1"/>
</dbReference>
<organism evidence="11 12">
    <name type="scientific">Thraustotheca clavata</name>
    <dbReference type="NCBI Taxonomy" id="74557"/>
    <lineage>
        <taxon>Eukaryota</taxon>
        <taxon>Sar</taxon>
        <taxon>Stramenopiles</taxon>
        <taxon>Oomycota</taxon>
        <taxon>Saprolegniomycetes</taxon>
        <taxon>Saprolegniales</taxon>
        <taxon>Achlyaceae</taxon>
        <taxon>Thraustotheca</taxon>
    </lineage>
</organism>
<feature type="transmembrane region" description="Helical" evidence="8">
    <location>
        <begin position="334"/>
        <end position="355"/>
    </location>
</feature>
<dbReference type="InterPro" id="IPR046450">
    <property type="entry name" value="PA_dom_sf"/>
</dbReference>
<name>A0A1V9Z2J6_9STRA</name>
<proteinExistence type="inferred from homology"/>
<feature type="transmembrane region" description="Helical" evidence="8">
    <location>
        <begin position="367"/>
        <end position="395"/>
    </location>
</feature>
<keyword evidence="5" id="KW-0378">Hydrolase</keyword>
<feature type="chain" id="PRO_5012258187" evidence="9">
    <location>
        <begin position="20"/>
        <end position="634"/>
    </location>
</feature>
<accession>A0A1V9Z2J6</accession>
<dbReference type="PANTHER" id="PTHR12174:SF22">
    <property type="entry name" value="SIGNAL PEPTIDE PEPTIDASE-LIKE 3"/>
    <property type="match status" value="1"/>
</dbReference>
<feature type="transmembrane region" description="Helical" evidence="8">
    <location>
        <begin position="426"/>
        <end position="449"/>
    </location>
</feature>
<evidence type="ECO:0000256" key="9">
    <source>
        <dbReference type="SAM" id="SignalP"/>
    </source>
</evidence>
<dbReference type="OrthoDB" id="29661at2759"/>
<dbReference type="GO" id="GO:0033619">
    <property type="term" value="P:membrane protein proteolysis"/>
    <property type="evidence" value="ECO:0007669"/>
    <property type="project" value="TreeGrafter"/>
</dbReference>
<feature type="transmembrane region" description="Helical" evidence="8">
    <location>
        <begin position="401"/>
        <end position="419"/>
    </location>
</feature>
<evidence type="ECO:0000256" key="6">
    <source>
        <dbReference type="ARBA" id="ARBA00022989"/>
    </source>
</evidence>
<dbReference type="Pfam" id="PF04258">
    <property type="entry name" value="Peptidase_A22B"/>
    <property type="match status" value="1"/>
</dbReference>
<comment type="caution">
    <text evidence="11">The sequence shown here is derived from an EMBL/GenBank/DDBJ whole genome shotgun (WGS) entry which is preliminary data.</text>
</comment>
<evidence type="ECO:0000313" key="12">
    <source>
        <dbReference type="Proteomes" id="UP000243217"/>
    </source>
</evidence>
<keyword evidence="7 8" id="KW-0472">Membrane</keyword>
<evidence type="ECO:0000256" key="3">
    <source>
        <dbReference type="ARBA" id="ARBA00022692"/>
    </source>
</evidence>
<dbReference type="SMART" id="SM00730">
    <property type="entry name" value="PSN"/>
    <property type="match status" value="1"/>
</dbReference>
<gene>
    <name evidence="11" type="ORF">THRCLA_08760</name>
</gene>
<evidence type="ECO:0000256" key="5">
    <source>
        <dbReference type="ARBA" id="ARBA00022801"/>
    </source>
</evidence>
<evidence type="ECO:0000256" key="2">
    <source>
        <dbReference type="ARBA" id="ARBA00006859"/>
    </source>
</evidence>
<protein>
    <submittedName>
        <fullName evidence="11">Signal peptide peptidase-like, aspartyl protease family A22B</fullName>
    </submittedName>
</protein>
<evidence type="ECO:0000259" key="10">
    <source>
        <dbReference type="Pfam" id="PF02225"/>
    </source>
</evidence>
<feature type="transmembrane region" description="Helical" evidence="8">
    <location>
        <begin position="508"/>
        <end position="526"/>
    </location>
</feature>
<evidence type="ECO:0000256" key="7">
    <source>
        <dbReference type="ARBA" id="ARBA00023136"/>
    </source>
</evidence>
<dbReference type="Gene3D" id="3.50.30.30">
    <property type="match status" value="1"/>
</dbReference>
<feature type="signal peptide" evidence="9">
    <location>
        <begin position="1"/>
        <end position="19"/>
    </location>
</feature>
<dbReference type="GO" id="GO:0006465">
    <property type="term" value="P:signal peptide processing"/>
    <property type="evidence" value="ECO:0007669"/>
    <property type="project" value="TreeGrafter"/>
</dbReference>
<reference evidence="11 12" key="1">
    <citation type="journal article" date="2014" name="Genome Biol. Evol.">
        <title>The secreted proteins of Achlya hypogyna and Thraustotheca clavata identify the ancestral oomycete secretome and reveal gene acquisitions by horizontal gene transfer.</title>
        <authorList>
            <person name="Misner I."/>
            <person name="Blouin N."/>
            <person name="Leonard G."/>
            <person name="Richards T.A."/>
            <person name="Lane C.E."/>
        </authorList>
    </citation>
    <scope>NUCLEOTIDE SEQUENCE [LARGE SCALE GENOMIC DNA]</scope>
    <source>
        <strain evidence="11 12">ATCC 34112</strain>
    </source>
</reference>
<feature type="transmembrane region" description="Helical" evidence="8">
    <location>
        <begin position="574"/>
        <end position="592"/>
    </location>
</feature>
<feature type="transmembrane region" description="Helical" evidence="8">
    <location>
        <begin position="311"/>
        <end position="328"/>
    </location>
</feature>
<dbReference type="InterPro" id="IPR006639">
    <property type="entry name" value="Preselin/SPP"/>
</dbReference>
<dbReference type="InterPro" id="IPR003137">
    <property type="entry name" value="PA_domain"/>
</dbReference>
<dbReference type="GO" id="GO:0010008">
    <property type="term" value="C:endosome membrane"/>
    <property type="evidence" value="ECO:0007669"/>
    <property type="project" value="UniProtKB-SubCell"/>
</dbReference>
<feature type="transmembrane region" description="Helical" evidence="8">
    <location>
        <begin position="257"/>
        <end position="276"/>
    </location>
</feature>
<comment type="similarity">
    <text evidence="2">Belongs to the peptidase A22B family.</text>
</comment>
<dbReference type="Proteomes" id="UP000243217">
    <property type="component" value="Unassembled WGS sequence"/>
</dbReference>
<evidence type="ECO:0000256" key="4">
    <source>
        <dbReference type="ARBA" id="ARBA00022753"/>
    </source>
</evidence>
<comment type="subcellular location">
    <subcellularLocation>
        <location evidence="1">Endosome membrane</location>
        <topology evidence="1">Multi-pass membrane protein</topology>
    </subcellularLocation>
</comment>
<dbReference type="GO" id="GO:0098553">
    <property type="term" value="C:lumenal side of endoplasmic reticulum membrane"/>
    <property type="evidence" value="ECO:0007669"/>
    <property type="project" value="TreeGrafter"/>
</dbReference>
<keyword evidence="9" id="KW-0732">Signal</keyword>